<gene>
    <name evidence="15" type="primary">thiD</name>
    <name evidence="15" type="ORF">JZO76_06645</name>
</gene>
<dbReference type="GO" id="GO:0008972">
    <property type="term" value="F:phosphomethylpyrimidine kinase activity"/>
    <property type="evidence" value="ECO:0007669"/>
    <property type="project" value="UniProtKB-EC"/>
</dbReference>
<keyword evidence="7" id="KW-0067">ATP-binding</keyword>
<dbReference type="NCBIfam" id="TIGR00097">
    <property type="entry name" value="HMP-P_kinase"/>
    <property type="match status" value="1"/>
</dbReference>
<keyword evidence="3 15" id="KW-0808">Transferase</keyword>
<evidence type="ECO:0000256" key="11">
    <source>
        <dbReference type="ARBA" id="ARBA00042396"/>
    </source>
</evidence>
<evidence type="ECO:0000256" key="8">
    <source>
        <dbReference type="ARBA" id="ARBA00022842"/>
    </source>
</evidence>
<keyword evidence="5" id="KW-0547">Nucleotide-binding</keyword>
<reference evidence="15 16" key="1">
    <citation type="submission" date="2021-03" db="EMBL/GenBank/DDBJ databases">
        <title>Enterococcal diversity collection.</title>
        <authorList>
            <person name="Gilmore M.S."/>
            <person name="Schwartzman J."/>
            <person name="Van Tyne D."/>
            <person name="Martin M."/>
            <person name="Earl A.M."/>
            <person name="Manson A.L."/>
            <person name="Straub T."/>
            <person name="Salamzade R."/>
            <person name="Saavedra J."/>
            <person name="Lebreton F."/>
            <person name="Prichula J."/>
            <person name="Schaufler K."/>
            <person name="Gaca A."/>
            <person name="Sgardioli B."/>
            <person name="Wagenaar J."/>
            <person name="Strong T."/>
        </authorList>
    </citation>
    <scope>NUCLEOTIDE SEQUENCE [LARGE SCALE GENOMIC DNA]</scope>
    <source>
        <strain evidence="15 16">MJM12</strain>
    </source>
</reference>
<keyword evidence="8" id="KW-0460">Magnesium</keyword>
<evidence type="ECO:0000256" key="9">
    <source>
        <dbReference type="ARBA" id="ARBA00042307"/>
    </source>
</evidence>
<dbReference type="EMBL" id="JAFLVT010000008">
    <property type="protein sequence ID" value="MBO0449215.1"/>
    <property type="molecule type" value="Genomic_DNA"/>
</dbReference>
<dbReference type="InterPro" id="IPR013749">
    <property type="entry name" value="PM/HMP-P_kinase-1"/>
</dbReference>
<dbReference type="PANTHER" id="PTHR20858">
    <property type="entry name" value="PHOSPHOMETHYLPYRIMIDINE KINASE"/>
    <property type="match status" value="1"/>
</dbReference>
<dbReference type="InterPro" id="IPR004399">
    <property type="entry name" value="HMP/HMP-P_kinase_dom"/>
</dbReference>
<keyword evidence="16" id="KW-1185">Reference proteome</keyword>
<proteinExistence type="inferred from homology"/>
<evidence type="ECO:0000256" key="4">
    <source>
        <dbReference type="ARBA" id="ARBA00022723"/>
    </source>
</evidence>
<evidence type="ECO:0000256" key="3">
    <source>
        <dbReference type="ARBA" id="ARBA00022679"/>
    </source>
</evidence>
<dbReference type="Gene3D" id="3.40.1190.20">
    <property type="match status" value="1"/>
</dbReference>
<evidence type="ECO:0000256" key="13">
    <source>
        <dbReference type="ARBA" id="ARBA00049293"/>
    </source>
</evidence>
<organism evidence="15 16">
    <name type="scientific">Candidatus Enterococcus myersii</name>
    <dbReference type="NCBI Taxonomy" id="2815322"/>
    <lineage>
        <taxon>Bacteria</taxon>
        <taxon>Bacillati</taxon>
        <taxon>Bacillota</taxon>
        <taxon>Bacilli</taxon>
        <taxon>Lactobacillales</taxon>
        <taxon>Enterococcaceae</taxon>
        <taxon>Enterococcus</taxon>
    </lineage>
</organism>
<keyword evidence="4" id="KW-0479">Metal-binding</keyword>
<dbReference type="CDD" id="cd01169">
    <property type="entry name" value="HMPP_kinase"/>
    <property type="match status" value="1"/>
</dbReference>
<dbReference type="SUPFAM" id="SSF53613">
    <property type="entry name" value="Ribokinase-like"/>
    <property type="match status" value="1"/>
</dbReference>
<accession>A0ABS3H6Y1</accession>
<evidence type="ECO:0000313" key="16">
    <source>
        <dbReference type="Proteomes" id="UP000664256"/>
    </source>
</evidence>
<dbReference type="RefSeq" id="WP_206903372.1">
    <property type="nucleotide sequence ID" value="NZ_JAFLVT010000008.1"/>
</dbReference>
<evidence type="ECO:0000256" key="10">
    <source>
        <dbReference type="ARBA" id="ARBA00042348"/>
    </source>
</evidence>
<comment type="catalytic activity">
    <reaction evidence="13">
        <text>pyridoxal + ATP = pyridoxal 5'-phosphate + ADP + H(+)</text>
        <dbReference type="Rhea" id="RHEA:10224"/>
        <dbReference type="ChEBI" id="CHEBI:15378"/>
        <dbReference type="ChEBI" id="CHEBI:17310"/>
        <dbReference type="ChEBI" id="CHEBI:30616"/>
        <dbReference type="ChEBI" id="CHEBI:456216"/>
        <dbReference type="ChEBI" id="CHEBI:597326"/>
        <dbReference type="EC" id="2.7.1.35"/>
    </reaction>
</comment>
<dbReference type="Proteomes" id="UP000664256">
    <property type="component" value="Unassembled WGS sequence"/>
</dbReference>
<dbReference type="Pfam" id="PF08543">
    <property type="entry name" value="Phos_pyr_kin"/>
    <property type="match status" value="1"/>
</dbReference>
<comment type="similarity">
    <text evidence="1">Belongs to the ThiD family.</text>
</comment>
<evidence type="ECO:0000256" key="7">
    <source>
        <dbReference type="ARBA" id="ARBA00022840"/>
    </source>
</evidence>
<keyword evidence="6 15" id="KW-0418">Kinase</keyword>
<evidence type="ECO:0000259" key="14">
    <source>
        <dbReference type="Pfam" id="PF08543"/>
    </source>
</evidence>
<sequence>MKKVLTIAGSDSTGGAGLEADLKTFEEYGVFGFASITSIVTMDPKTGWSHEVTELPAELLLKQLISAFAGSGMAALKTGMMGNDANILAAVDFLDKQQVENIVVDPVIACKGTAQILQPEVVTAIKKYLLPLATITTPNLVETGILAELGDLTNLTDMKKAARAIWQQGAKNVVIKGGHRLGSDKAIDLFYDGAEFVTFENELYQTDFNHGAGCTFAAAVTAGLAKGAPMRRAVAMAKQFVAAAIKEGVQINPYVGHVWHGAYNKAQKRMEAIQ</sequence>
<evidence type="ECO:0000256" key="1">
    <source>
        <dbReference type="ARBA" id="ARBA00009879"/>
    </source>
</evidence>
<evidence type="ECO:0000256" key="2">
    <source>
        <dbReference type="ARBA" id="ARBA00012104"/>
    </source>
</evidence>
<dbReference type="PANTHER" id="PTHR20858:SF19">
    <property type="entry name" value="PYRIDOXINE KINASE"/>
    <property type="match status" value="1"/>
</dbReference>
<evidence type="ECO:0000313" key="15">
    <source>
        <dbReference type="EMBL" id="MBO0449215.1"/>
    </source>
</evidence>
<name>A0ABS3H6Y1_9ENTE</name>
<evidence type="ECO:0000256" key="5">
    <source>
        <dbReference type="ARBA" id="ARBA00022741"/>
    </source>
</evidence>
<feature type="domain" description="Pyridoxamine kinase/Phosphomethylpyrimidine kinase" evidence="14">
    <location>
        <begin position="11"/>
        <end position="258"/>
    </location>
</feature>
<comment type="caution">
    <text evidence="15">The sequence shown here is derived from an EMBL/GenBank/DDBJ whole genome shotgun (WGS) entry which is preliminary data.</text>
</comment>
<evidence type="ECO:0000256" key="12">
    <source>
        <dbReference type="ARBA" id="ARBA00042531"/>
    </source>
</evidence>
<evidence type="ECO:0000256" key="6">
    <source>
        <dbReference type="ARBA" id="ARBA00022777"/>
    </source>
</evidence>
<protein>
    <recommendedName>
        <fullName evidence="2">pyridoxal kinase</fullName>
        <ecNumber evidence="2">2.7.1.35</ecNumber>
    </recommendedName>
    <alternativeName>
        <fullName evidence="10">PN/PL/PM kinase</fullName>
    </alternativeName>
    <alternativeName>
        <fullName evidence="11">Pyridoxal kinase</fullName>
    </alternativeName>
    <alternativeName>
        <fullName evidence="9">Pyridoxamine kinase</fullName>
    </alternativeName>
    <alternativeName>
        <fullName evidence="12">Vitamin B6 kinase</fullName>
    </alternativeName>
</protein>
<dbReference type="InterPro" id="IPR029056">
    <property type="entry name" value="Ribokinase-like"/>
</dbReference>
<dbReference type="GO" id="GO:0008902">
    <property type="term" value="F:hydroxymethylpyrimidine kinase activity"/>
    <property type="evidence" value="ECO:0007669"/>
    <property type="project" value="UniProtKB-EC"/>
</dbReference>
<dbReference type="EC" id="2.7.1.35" evidence="2"/>